<reference evidence="2 3" key="1">
    <citation type="submission" date="2019-01" db="EMBL/GenBank/DDBJ databases">
        <title>Blautia sp. nov. KGMB01111 isolated human feces.</title>
        <authorList>
            <person name="Park J.-E."/>
            <person name="Kim J.-S."/>
            <person name="Park S.-H."/>
        </authorList>
    </citation>
    <scope>NUCLEOTIDE SEQUENCE [LARGE SCALE GENOMIC DNA]</scope>
    <source>
        <strain evidence="2 3">KGMB01111</strain>
    </source>
</reference>
<feature type="transmembrane region" description="Helical" evidence="1">
    <location>
        <begin position="21"/>
        <end position="41"/>
    </location>
</feature>
<evidence type="ECO:0000313" key="3">
    <source>
        <dbReference type="Proteomes" id="UP000290106"/>
    </source>
</evidence>
<feature type="transmembrane region" description="Helical" evidence="1">
    <location>
        <begin position="47"/>
        <end position="68"/>
    </location>
</feature>
<dbReference type="Proteomes" id="UP000290106">
    <property type="component" value="Unassembled WGS sequence"/>
</dbReference>
<evidence type="ECO:0008006" key="4">
    <source>
        <dbReference type="Google" id="ProtNLM"/>
    </source>
</evidence>
<keyword evidence="1" id="KW-0472">Membrane</keyword>
<dbReference type="RefSeq" id="WP_129257116.1">
    <property type="nucleotide sequence ID" value="NZ_SDKC01000001.1"/>
</dbReference>
<organism evidence="2 3">
    <name type="scientific">Blautia faecicola</name>
    <dbReference type="NCBI Taxonomy" id="2509240"/>
    <lineage>
        <taxon>Bacteria</taxon>
        <taxon>Bacillati</taxon>
        <taxon>Bacillota</taxon>
        <taxon>Clostridia</taxon>
        <taxon>Lachnospirales</taxon>
        <taxon>Lachnospiraceae</taxon>
        <taxon>Blautia</taxon>
    </lineage>
</organism>
<comment type="caution">
    <text evidence="2">The sequence shown here is derived from an EMBL/GenBank/DDBJ whole genome shotgun (WGS) entry which is preliminary data.</text>
</comment>
<name>A0A4Q1RFY1_9FIRM</name>
<dbReference type="OrthoDB" id="1957563at2"/>
<accession>A0A4Q1RFY1</accession>
<keyword evidence="1" id="KW-0812">Transmembrane</keyword>
<evidence type="ECO:0000256" key="1">
    <source>
        <dbReference type="SAM" id="Phobius"/>
    </source>
</evidence>
<sequence length="148" mass="16202">MGKIKERIQPAVRKETEHVMVYTAVGVAAMWCVFLILHLVLPKKVPFDYTVILGGLFGGAVAVLNFFLMGMAVQKAAAETEEAAAKRWIQASYSQRNMMQMLWVILAIVLPCFQFVAGILPLLIPGTAIKLVGAAKGKNKEVRDRNGG</sequence>
<protein>
    <recommendedName>
        <fullName evidence="4">ATP synthase subunit I</fullName>
    </recommendedName>
</protein>
<dbReference type="AlphaFoldDB" id="A0A4Q1RFY1"/>
<evidence type="ECO:0000313" key="2">
    <source>
        <dbReference type="EMBL" id="RXS74468.1"/>
    </source>
</evidence>
<keyword evidence="3" id="KW-1185">Reference proteome</keyword>
<feature type="transmembrane region" description="Helical" evidence="1">
    <location>
        <begin position="102"/>
        <end position="124"/>
    </location>
</feature>
<dbReference type="EMBL" id="SDKC01000001">
    <property type="protein sequence ID" value="RXS74468.1"/>
    <property type="molecule type" value="Genomic_DNA"/>
</dbReference>
<gene>
    <name evidence="2" type="ORF">ETP43_04035</name>
</gene>
<proteinExistence type="predicted"/>
<keyword evidence="1" id="KW-1133">Transmembrane helix</keyword>